<evidence type="ECO:0000313" key="3">
    <source>
        <dbReference type="Proteomes" id="UP000178509"/>
    </source>
</evidence>
<organism evidence="2 3">
    <name type="scientific">Candidatus Spechtbacteria bacterium RIFCSPLOWO2_02_FULL_38_8</name>
    <dbReference type="NCBI Taxonomy" id="1802164"/>
    <lineage>
        <taxon>Bacteria</taxon>
        <taxon>Candidatus Spechtiibacteriota</taxon>
    </lineage>
</organism>
<proteinExistence type="predicted"/>
<keyword evidence="1" id="KW-1133">Transmembrane helix</keyword>
<keyword evidence="1" id="KW-0812">Transmembrane</keyword>
<evidence type="ECO:0000313" key="2">
    <source>
        <dbReference type="EMBL" id="OGZ62913.1"/>
    </source>
</evidence>
<dbReference type="Pfam" id="PF07963">
    <property type="entry name" value="N_methyl"/>
    <property type="match status" value="1"/>
</dbReference>
<evidence type="ECO:0000256" key="1">
    <source>
        <dbReference type="SAM" id="Phobius"/>
    </source>
</evidence>
<dbReference type="NCBIfam" id="TIGR02532">
    <property type="entry name" value="IV_pilin_GFxxxE"/>
    <property type="match status" value="1"/>
</dbReference>
<dbReference type="InterPro" id="IPR012902">
    <property type="entry name" value="N_methyl_site"/>
</dbReference>
<dbReference type="Proteomes" id="UP000178509">
    <property type="component" value="Unassembled WGS sequence"/>
</dbReference>
<accession>A0A1G2HKD7</accession>
<feature type="transmembrane region" description="Helical" evidence="1">
    <location>
        <begin position="29"/>
        <end position="50"/>
    </location>
</feature>
<sequence>MFKFKKQNNKLEILFPKERSRGFTLLETVVAMGIFLVVMTVTMGAFLLTIKAQRVALTEKAVAENINFATEFMSRQMRVVKRDSLGVCITPNNTYETTGSDISFLNANDECIRFFLLNSEIVYENITAGSGSISLTNGGLVAINNLNFTIRGEANSDLEQPRVTISIMAQGAGSKPEAQGVKLNIQTSVSARALDI</sequence>
<comment type="caution">
    <text evidence="2">The sequence shown here is derived from an EMBL/GenBank/DDBJ whole genome shotgun (WGS) entry which is preliminary data.</text>
</comment>
<dbReference type="STRING" id="1802164.A3H51_00490"/>
<name>A0A1G2HKD7_9BACT</name>
<dbReference type="EMBL" id="MHOJ01000006">
    <property type="protein sequence ID" value="OGZ62913.1"/>
    <property type="molecule type" value="Genomic_DNA"/>
</dbReference>
<dbReference type="AlphaFoldDB" id="A0A1G2HKD7"/>
<keyword evidence="1" id="KW-0472">Membrane</keyword>
<evidence type="ECO:0008006" key="4">
    <source>
        <dbReference type="Google" id="ProtNLM"/>
    </source>
</evidence>
<reference evidence="2 3" key="1">
    <citation type="journal article" date="2016" name="Nat. Commun.">
        <title>Thousands of microbial genomes shed light on interconnected biogeochemical processes in an aquifer system.</title>
        <authorList>
            <person name="Anantharaman K."/>
            <person name="Brown C.T."/>
            <person name="Hug L.A."/>
            <person name="Sharon I."/>
            <person name="Castelle C.J."/>
            <person name="Probst A.J."/>
            <person name="Thomas B.C."/>
            <person name="Singh A."/>
            <person name="Wilkins M.J."/>
            <person name="Karaoz U."/>
            <person name="Brodie E.L."/>
            <person name="Williams K.H."/>
            <person name="Hubbard S.S."/>
            <person name="Banfield J.F."/>
        </authorList>
    </citation>
    <scope>NUCLEOTIDE SEQUENCE [LARGE SCALE GENOMIC DNA]</scope>
</reference>
<protein>
    <recommendedName>
        <fullName evidence="4">Prepilin-type N-terminal cleavage/methylation domain-containing protein</fullName>
    </recommendedName>
</protein>
<dbReference type="PROSITE" id="PS00409">
    <property type="entry name" value="PROKAR_NTER_METHYL"/>
    <property type="match status" value="1"/>
</dbReference>
<gene>
    <name evidence="2" type="ORF">A3H51_00490</name>
</gene>